<sequence>MEEKPKSYVQPPPQNPYVNPIPVVQDIDHTGGGIPVVPPIPATNNEDAIAEEFEFGGESFLVPCQWAGCIGDFRCMRFENGRAIVCSESSMEFCQCMKKKGKGNAVGPPISVPGSIIPVPEVPKPEVTTSDGLSSVPHDMEIGGEKLPGFPCQMGGCESGFECLLMVNGKKRSCPTNSNAVCQCVRQRKNRRDLSKGNPVPRSSAGQ</sequence>
<protein>
    <submittedName>
        <fullName evidence="1">Uncharacterized protein</fullName>
    </submittedName>
</protein>
<dbReference type="AlphaFoldDB" id="K1QBI3"/>
<dbReference type="EMBL" id="JH823231">
    <property type="protein sequence ID" value="EKC26180.1"/>
    <property type="molecule type" value="Genomic_DNA"/>
</dbReference>
<name>K1QBI3_MAGGI</name>
<gene>
    <name evidence="1" type="ORF">CGI_10027166</name>
</gene>
<evidence type="ECO:0000313" key="1">
    <source>
        <dbReference type="EMBL" id="EKC26180.1"/>
    </source>
</evidence>
<proteinExistence type="predicted"/>
<dbReference type="HOGENOM" id="CLU_1327522_0_0_1"/>
<organism evidence="1">
    <name type="scientific">Magallana gigas</name>
    <name type="common">Pacific oyster</name>
    <name type="synonym">Crassostrea gigas</name>
    <dbReference type="NCBI Taxonomy" id="29159"/>
    <lineage>
        <taxon>Eukaryota</taxon>
        <taxon>Metazoa</taxon>
        <taxon>Spiralia</taxon>
        <taxon>Lophotrochozoa</taxon>
        <taxon>Mollusca</taxon>
        <taxon>Bivalvia</taxon>
        <taxon>Autobranchia</taxon>
        <taxon>Pteriomorphia</taxon>
        <taxon>Ostreida</taxon>
        <taxon>Ostreoidea</taxon>
        <taxon>Ostreidae</taxon>
        <taxon>Magallana</taxon>
    </lineage>
</organism>
<accession>K1QBI3</accession>
<dbReference type="InParanoid" id="K1QBI3"/>
<reference evidence="1" key="1">
    <citation type="journal article" date="2012" name="Nature">
        <title>The oyster genome reveals stress adaptation and complexity of shell formation.</title>
        <authorList>
            <person name="Zhang G."/>
            <person name="Fang X."/>
            <person name="Guo X."/>
            <person name="Li L."/>
            <person name="Luo R."/>
            <person name="Xu F."/>
            <person name="Yang P."/>
            <person name="Zhang L."/>
            <person name="Wang X."/>
            <person name="Qi H."/>
            <person name="Xiong Z."/>
            <person name="Que H."/>
            <person name="Xie Y."/>
            <person name="Holland P.W."/>
            <person name="Paps J."/>
            <person name="Zhu Y."/>
            <person name="Wu F."/>
            <person name="Chen Y."/>
            <person name="Wang J."/>
            <person name="Peng C."/>
            <person name="Meng J."/>
            <person name="Yang L."/>
            <person name="Liu J."/>
            <person name="Wen B."/>
            <person name="Zhang N."/>
            <person name="Huang Z."/>
            <person name="Zhu Q."/>
            <person name="Feng Y."/>
            <person name="Mount A."/>
            <person name="Hedgecock D."/>
            <person name="Xu Z."/>
            <person name="Liu Y."/>
            <person name="Domazet-Loso T."/>
            <person name="Du Y."/>
            <person name="Sun X."/>
            <person name="Zhang S."/>
            <person name="Liu B."/>
            <person name="Cheng P."/>
            <person name="Jiang X."/>
            <person name="Li J."/>
            <person name="Fan D."/>
            <person name="Wang W."/>
            <person name="Fu W."/>
            <person name="Wang T."/>
            <person name="Wang B."/>
            <person name="Zhang J."/>
            <person name="Peng Z."/>
            <person name="Li Y."/>
            <person name="Li N."/>
            <person name="Wang J."/>
            <person name="Chen M."/>
            <person name="He Y."/>
            <person name="Tan F."/>
            <person name="Song X."/>
            <person name="Zheng Q."/>
            <person name="Huang R."/>
            <person name="Yang H."/>
            <person name="Du X."/>
            <person name="Chen L."/>
            <person name="Yang M."/>
            <person name="Gaffney P.M."/>
            <person name="Wang S."/>
            <person name="Luo L."/>
            <person name="She Z."/>
            <person name="Ming Y."/>
            <person name="Huang W."/>
            <person name="Zhang S."/>
            <person name="Huang B."/>
            <person name="Zhang Y."/>
            <person name="Qu T."/>
            <person name="Ni P."/>
            <person name="Miao G."/>
            <person name="Wang J."/>
            <person name="Wang Q."/>
            <person name="Steinberg C.E."/>
            <person name="Wang H."/>
            <person name="Li N."/>
            <person name="Qian L."/>
            <person name="Zhang G."/>
            <person name="Li Y."/>
            <person name="Yang H."/>
            <person name="Liu X."/>
            <person name="Wang J."/>
            <person name="Yin Y."/>
            <person name="Wang J."/>
        </authorList>
    </citation>
    <scope>NUCLEOTIDE SEQUENCE [LARGE SCALE GENOMIC DNA]</scope>
    <source>
        <strain evidence="1">05x7-T-G4-1.051#20</strain>
    </source>
</reference>